<gene>
    <name evidence="1" type="ORF">BTO11_09625</name>
</gene>
<dbReference type="AlphaFoldDB" id="A0A2S7UVB5"/>
<dbReference type="EMBL" id="MSCH01000003">
    <property type="protein sequence ID" value="PQJ53897.1"/>
    <property type="molecule type" value="Genomic_DNA"/>
</dbReference>
<reference evidence="1 2" key="1">
    <citation type="submission" date="2016-12" db="EMBL/GenBank/DDBJ databases">
        <title>Diversity of luminous bacteria.</title>
        <authorList>
            <person name="Yoshizawa S."/>
            <person name="Kogure K."/>
        </authorList>
    </citation>
    <scope>NUCLEOTIDE SEQUENCE [LARGE SCALE GENOMIC DNA]</scope>
    <source>
        <strain evidence="1 2">SA4-48</strain>
    </source>
</reference>
<dbReference type="RefSeq" id="WP_105052397.1">
    <property type="nucleotide sequence ID" value="NZ_BMYG01000002.1"/>
</dbReference>
<sequence>MRVYHFLNEQYALDALVNKTLKVSRLKSLNDPFEYYHIDTDNCGTRSVIKGRLNRANRELGIICFSQNYINPVQWAHYGDSHRGICLGFDIPDELLFEIDYVKKRTAGSEFKNSLALQGRDYIQYMLSKKHEHWRYEEEVRTIIPFSEKVMDDRLIFTSFSDELSVREVILGVRCKSSMKDIKRYIRKLNCDISVVRLEMSQTEYAMRLAE</sequence>
<name>A0A2S7UVB5_9GAMM</name>
<dbReference type="Proteomes" id="UP000239007">
    <property type="component" value="Unassembled WGS sequence"/>
</dbReference>
<accession>A0A2S7UVB5</accession>
<comment type="caution">
    <text evidence="1">The sequence shown here is derived from an EMBL/GenBank/DDBJ whole genome shotgun (WGS) entry which is preliminary data.</text>
</comment>
<keyword evidence="2" id="KW-1185">Reference proteome</keyword>
<evidence type="ECO:0008006" key="3">
    <source>
        <dbReference type="Google" id="ProtNLM"/>
    </source>
</evidence>
<protein>
    <recommendedName>
        <fullName evidence="3">DUF2971 domain-containing protein</fullName>
    </recommendedName>
</protein>
<dbReference type="InterPro" id="IPR021352">
    <property type="entry name" value="DUF2971"/>
</dbReference>
<proteinExistence type="predicted"/>
<dbReference type="OrthoDB" id="4119964at2"/>
<organism evidence="1 2">
    <name type="scientific">Psychrosphaera saromensis</name>
    <dbReference type="NCBI Taxonomy" id="716813"/>
    <lineage>
        <taxon>Bacteria</taxon>
        <taxon>Pseudomonadati</taxon>
        <taxon>Pseudomonadota</taxon>
        <taxon>Gammaproteobacteria</taxon>
        <taxon>Alteromonadales</taxon>
        <taxon>Pseudoalteromonadaceae</taxon>
        <taxon>Psychrosphaera</taxon>
    </lineage>
</organism>
<evidence type="ECO:0000313" key="1">
    <source>
        <dbReference type="EMBL" id="PQJ53897.1"/>
    </source>
</evidence>
<dbReference type="Pfam" id="PF11185">
    <property type="entry name" value="DUF2971"/>
    <property type="match status" value="1"/>
</dbReference>
<evidence type="ECO:0000313" key="2">
    <source>
        <dbReference type="Proteomes" id="UP000239007"/>
    </source>
</evidence>